<name>A0A5N6MQT3_9MICC</name>
<feature type="domain" description="DUF427" evidence="1">
    <location>
        <begin position="162"/>
        <end position="252"/>
    </location>
</feature>
<evidence type="ECO:0000259" key="1">
    <source>
        <dbReference type="Pfam" id="PF04248"/>
    </source>
</evidence>
<dbReference type="EMBL" id="VTFX01000003">
    <property type="protein sequence ID" value="KAD3720589.1"/>
    <property type="molecule type" value="Genomic_DNA"/>
</dbReference>
<dbReference type="Pfam" id="PF04248">
    <property type="entry name" value="NTP_transf_9"/>
    <property type="match status" value="1"/>
</dbReference>
<evidence type="ECO:0000313" key="3">
    <source>
        <dbReference type="Proteomes" id="UP000326852"/>
    </source>
</evidence>
<sequence>MALQISPTFWKTLPELRYEPTPRRIRAQLGNTTVVDSTHALLAYEPRRVTPLYAVPDRDIAAELAAADAPEQDPLAAVPPDALMDPRYPFAAHTAPGQVLDLRAGSHDLPGAGFRAEDPDLAGHVLLDFAAFDRWLEEDQEVRGHPRDPFHRVDAVPSSRSVRVHLGGTLLAETREPLFVYETMLPPRTYFPRNDVDWDVLSSSLKHSVCPYKGTASYWSVTDRAEGTDLAWSYETVLPDSAPLKDLVSFFDERTSVYVDDVRQDITSLFRF</sequence>
<accession>A0A5N6MQT3</accession>
<proteinExistence type="predicted"/>
<organism evidence="2 3">
    <name type="scientific">Arthrobacter yangruifuii</name>
    <dbReference type="NCBI Taxonomy" id="2606616"/>
    <lineage>
        <taxon>Bacteria</taxon>
        <taxon>Bacillati</taxon>
        <taxon>Actinomycetota</taxon>
        <taxon>Actinomycetes</taxon>
        <taxon>Micrococcales</taxon>
        <taxon>Micrococcaceae</taxon>
        <taxon>Arthrobacter</taxon>
    </lineage>
</organism>
<comment type="caution">
    <text evidence="2">The sequence shown here is derived from an EMBL/GenBank/DDBJ whole genome shotgun (WGS) entry which is preliminary data.</text>
</comment>
<dbReference type="InterPro" id="IPR007361">
    <property type="entry name" value="DUF427"/>
</dbReference>
<dbReference type="InterPro" id="IPR038694">
    <property type="entry name" value="DUF427_sf"/>
</dbReference>
<protein>
    <submittedName>
        <fullName evidence="2">DUF427 domain-containing protein</fullName>
    </submittedName>
</protein>
<reference evidence="2 3" key="1">
    <citation type="submission" date="2019-08" db="EMBL/GenBank/DDBJ databases">
        <title>Arthrobacter sp. nov., isolated from plateau pika and Tibetan wild ass.</title>
        <authorList>
            <person name="Ge Y."/>
        </authorList>
    </citation>
    <scope>NUCLEOTIDE SEQUENCE [LARGE SCALE GENOMIC DNA]</scope>
    <source>
        <strain evidence="2 3">785</strain>
    </source>
</reference>
<dbReference type="Proteomes" id="UP000326852">
    <property type="component" value="Unassembled WGS sequence"/>
</dbReference>
<dbReference type="PANTHER" id="PTHR34310">
    <property type="entry name" value="DUF427 DOMAIN PROTEIN (AFU_ORTHOLOGUE AFUA_3G02220)"/>
    <property type="match status" value="1"/>
</dbReference>
<dbReference type="RefSeq" id="WP_152271960.1">
    <property type="nucleotide sequence ID" value="NZ_VTFX01000003.1"/>
</dbReference>
<evidence type="ECO:0000313" key="2">
    <source>
        <dbReference type="EMBL" id="KAD3720589.1"/>
    </source>
</evidence>
<keyword evidence="3" id="KW-1185">Reference proteome</keyword>
<dbReference type="Gene3D" id="2.170.150.40">
    <property type="entry name" value="Domain of unknown function (DUF427)"/>
    <property type="match status" value="1"/>
</dbReference>
<gene>
    <name evidence="2" type="ORF">GD627_07205</name>
</gene>
<dbReference type="AlphaFoldDB" id="A0A5N6MQT3"/>
<dbReference type="PANTHER" id="PTHR34310:SF9">
    <property type="entry name" value="BLR5716 PROTEIN"/>
    <property type="match status" value="1"/>
</dbReference>